<evidence type="ECO:0000313" key="4">
    <source>
        <dbReference type="Proteomes" id="UP000323164"/>
    </source>
</evidence>
<feature type="compositionally biased region" description="Low complexity" evidence="1">
    <location>
        <begin position="356"/>
        <end position="375"/>
    </location>
</feature>
<dbReference type="AlphaFoldDB" id="A0A5D8Z0D7"/>
<dbReference type="CDD" id="cd14788">
    <property type="entry name" value="GumN"/>
    <property type="match status" value="1"/>
</dbReference>
<sequence length="375" mass="39782">MPVRSGCRRVSRKVMHIHRYVLAGLLAASSVATAQSRPAVSLPAAATSAEPPAVLESTIVRAPGPGLWRVTRGENTLWVFGRVSPLPAGMVWNPARIRSIVASADAVIAEPSVMVGADMGFFAKLALLPSLIGVRDLPDNRSLREVLPPASYARWARLKAQHRGIDGSSEHWRPMFAASAMYDQALRERGLSQKNVVGAELGDALKARGLKITPASATLTIAEPRKAVREFKATQLADVRCFDRVLDQVEYGMGTLAERADAWATGDVAALRRLQPASARHECEDAVLSGSFGQKYGLDTLQAKARARWIAAAEASLSSHHVALSVLPMDEVLAADGVVAALAAKGYLVQAPDEQPSNAPAAPVAAAPSSATTVR</sequence>
<accession>A0A5D8Z0D7</accession>
<dbReference type="InterPro" id="IPR002816">
    <property type="entry name" value="TraB/PrgY/GumN_fam"/>
</dbReference>
<dbReference type="Pfam" id="PF01963">
    <property type="entry name" value="TraB_PrgY_gumN"/>
    <property type="match status" value="1"/>
</dbReference>
<comment type="caution">
    <text evidence="3">The sequence shown here is derived from an EMBL/GenBank/DDBJ whole genome shotgun (WGS) entry which is preliminary data.</text>
</comment>
<reference evidence="3 4" key="1">
    <citation type="submission" date="2019-08" db="EMBL/GenBank/DDBJ databases">
        <title>Draft genome sequence of Lysobacter sp. UKS-15.</title>
        <authorList>
            <person name="Im W.-T."/>
        </authorList>
    </citation>
    <scope>NUCLEOTIDE SEQUENCE [LARGE SCALE GENOMIC DNA]</scope>
    <source>
        <strain evidence="3 4">UKS-15</strain>
    </source>
</reference>
<evidence type="ECO:0000256" key="1">
    <source>
        <dbReference type="SAM" id="MobiDB-lite"/>
    </source>
</evidence>
<keyword evidence="4" id="KW-1185">Reference proteome</keyword>
<gene>
    <name evidence="3" type="ORF">FW784_10470</name>
</gene>
<name>A0A5D8Z0D7_9GAMM</name>
<dbReference type="EMBL" id="VTRV01000120">
    <property type="protein sequence ID" value="TZF87996.1"/>
    <property type="molecule type" value="Genomic_DNA"/>
</dbReference>
<dbReference type="OrthoDB" id="8743055at2"/>
<feature type="region of interest" description="Disordered" evidence="1">
    <location>
        <begin position="353"/>
        <end position="375"/>
    </location>
</feature>
<keyword evidence="2" id="KW-0732">Signal</keyword>
<evidence type="ECO:0000313" key="3">
    <source>
        <dbReference type="EMBL" id="TZF87996.1"/>
    </source>
</evidence>
<proteinExistence type="predicted"/>
<protein>
    <submittedName>
        <fullName evidence="3">TraB/GumN family protein</fullName>
    </submittedName>
</protein>
<dbReference type="Proteomes" id="UP000323164">
    <property type="component" value="Unassembled WGS sequence"/>
</dbReference>
<organism evidence="3 4">
    <name type="scientific">Cognatilysobacter lacus</name>
    <dbReference type="NCBI Taxonomy" id="1643323"/>
    <lineage>
        <taxon>Bacteria</taxon>
        <taxon>Pseudomonadati</taxon>
        <taxon>Pseudomonadota</taxon>
        <taxon>Gammaproteobacteria</taxon>
        <taxon>Lysobacterales</taxon>
        <taxon>Lysobacteraceae</taxon>
        <taxon>Cognatilysobacter</taxon>
    </lineage>
</organism>
<evidence type="ECO:0000256" key="2">
    <source>
        <dbReference type="SAM" id="SignalP"/>
    </source>
</evidence>
<feature type="chain" id="PRO_5022797911" evidence="2">
    <location>
        <begin position="35"/>
        <end position="375"/>
    </location>
</feature>
<feature type="signal peptide" evidence="2">
    <location>
        <begin position="1"/>
        <end position="34"/>
    </location>
</feature>